<name>A0A1Y0ES89_9BURK</name>
<evidence type="ECO:0000259" key="12">
    <source>
        <dbReference type="PROSITE" id="PS50109"/>
    </source>
</evidence>
<dbReference type="SMART" id="SM00388">
    <property type="entry name" value="HisKA"/>
    <property type="match status" value="1"/>
</dbReference>
<evidence type="ECO:0000256" key="1">
    <source>
        <dbReference type="ARBA" id="ARBA00000085"/>
    </source>
</evidence>
<proteinExistence type="predicted"/>
<evidence type="ECO:0000313" key="13">
    <source>
        <dbReference type="EMBL" id="ARU06545.1"/>
    </source>
</evidence>
<dbReference type="InterPro" id="IPR004358">
    <property type="entry name" value="Sig_transdc_His_kin-like_C"/>
</dbReference>
<feature type="transmembrane region" description="Helical" evidence="11">
    <location>
        <begin position="185"/>
        <end position="207"/>
    </location>
</feature>
<protein>
    <recommendedName>
        <fullName evidence="3">histidine kinase</fullName>
        <ecNumber evidence="3">2.7.13.3</ecNumber>
    </recommendedName>
</protein>
<evidence type="ECO:0000256" key="5">
    <source>
        <dbReference type="ARBA" id="ARBA00022553"/>
    </source>
</evidence>
<evidence type="ECO:0000256" key="10">
    <source>
        <dbReference type="ARBA" id="ARBA00023136"/>
    </source>
</evidence>
<dbReference type="NCBIfam" id="NF008312">
    <property type="entry name" value="PRK11100.1"/>
    <property type="match status" value="1"/>
</dbReference>
<comment type="catalytic activity">
    <reaction evidence="1">
        <text>ATP + protein L-histidine = ADP + protein N-phospho-L-histidine.</text>
        <dbReference type="EC" id="2.7.13.3"/>
    </reaction>
</comment>
<dbReference type="KEGG" id="cser:CCO03_00540"/>
<dbReference type="AlphaFoldDB" id="A0A1Y0ES89"/>
<reference evidence="13 14" key="1">
    <citation type="submission" date="2017-05" db="EMBL/GenBank/DDBJ databases">
        <authorList>
            <person name="Song R."/>
            <person name="Chenine A.L."/>
            <person name="Ruprecht R.M."/>
        </authorList>
    </citation>
    <scope>NUCLEOTIDE SEQUENCE [LARGE SCALE GENOMIC DNA]</scope>
    <source>
        <strain evidence="13 14">DSM 26136</strain>
    </source>
</reference>
<keyword evidence="14" id="KW-1185">Reference proteome</keyword>
<dbReference type="SUPFAM" id="SSF103190">
    <property type="entry name" value="Sensory domain-like"/>
    <property type="match status" value="1"/>
</dbReference>
<dbReference type="PROSITE" id="PS50109">
    <property type="entry name" value="HIS_KIN"/>
    <property type="match status" value="1"/>
</dbReference>
<evidence type="ECO:0000256" key="8">
    <source>
        <dbReference type="ARBA" id="ARBA00022777"/>
    </source>
</evidence>
<dbReference type="SMART" id="SM00387">
    <property type="entry name" value="HATPase_c"/>
    <property type="match status" value="1"/>
</dbReference>
<comment type="subcellular location">
    <subcellularLocation>
        <location evidence="2">Cell membrane</location>
        <topology evidence="2">Multi-pass membrane protein</topology>
    </subcellularLocation>
</comment>
<keyword evidence="8 13" id="KW-0418">Kinase</keyword>
<evidence type="ECO:0000256" key="7">
    <source>
        <dbReference type="ARBA" id="ARBA00022692"/>
    </source>
</evidence>
<sequence length="488" mass="54254">MSRRTRIFLAVLIVYTLGTAWLLSRVTSDLDPRYRESAEESQIDMAQLLASQIEQDVVAGAMPLARLQAVIGTTLNRRFSAQVYNLHKTRVELRVTVTDRNGIVQYDSTGRDVGADFSGWRDVSLTLQGLYGARATRDVASDSRSTVLYVAAPVRWGDDIVGVVTVGKPVQSFGQFVADARERTIWVGIGSASFLLVFAFILSIWLIRPFGLVRDMWRWLRRQKSVSPGRVWRQSLLMLRAASHDVRDAVGGRQGMATQVEIMSHELKSPLSAIAAAAELMQDTDMPAAQRQHFLDNITRETQRIRHTVDRLMELSRLETLRVLDQVQDVDVQELLHEVVQTASLTAVPRQIKIDLIVSEGMVVEGDRFLLSRAVANLLANAIDFSPDGGDVQVRAKRVRHDVVIEVSDSGPGMPAYAVERVFDKFYSLPRPHSQRKSTGLGLSFVNEIAKLHGGSAQLRNREFANGEVRGACASLVLPARFVPTEPS</sequence>
<dbReference type="InterPro" id="IPR003661">
    <property type="entry name" value="HisK_dim/P_dom"/>
</dbReference>
<evidence type="ECO:0000256" key="6">
    <source>
        <dbReference type="ARBA" id="ARBA00022679"/>
    </source>
</evidence>
<dbReference type="Pfam" id="PF02518">
    <property type="entry name" value="HATPase_c"/>
    <property type="match status" value="1"/>
</dbReference>
<dbReference type="InterPro" id="IPR036890">
    <property type="entry name" value="HATPase_C_sf"/>
</dbReference>
<feature type="domain" description="Histidine kinase" evidence="12">
    <location>
        <begin position="262"/>
        <end position="482"/>
    </location>
</feature>
<dbReference type="EC" id="2.7.13.3" evidence="3"/>
<dbReference type="OrthoDB" id="9806130at2"/>
<dbReference type="SUPFAM" id="SSF55874">
    <property type="entry name" value="ATPase domain of HSP90 chaperone/DNA topoisomerase II/histidine kinase"/>
    <property type="match status" value="1"/>
</dbReference>
<evidence type="ECO:0000256" key="3">
    <source>
        <dbReference type="ARBA" id="ARBA00012438"/>
    </source>
</evidence>
<keyword evidence="10 11" id="KW-0472">Membrane</keyword>
<dbReference type="PANTHER" id="PTHR45436:SF10">
    <property type="entry name" value="HISTIDINE KINASE"/>
    <property type="match status" value="1"/>
</dbReference>
<dbReference type="Pfam" id="PF00512">
    <property type="entry name" value="HisKA"/>
    <property type="match status" value="1"/>
</dbReference>
<evidence type="ECO:0000256" key="4">
    <source>
        <dbReference type="ARBA" id="ARBA00022475"/>
    </source>
</evidence>
<dbReference type="PRINTS" id="PR00344">
    <property type="entry name" value="BCTRLSENSOR"/>
</dbReference>
<dbReference type="InterPro" id="IPR003594">
    <property type="entry name" value="HATPase_dom"/>
</dbReference>
<dbReference type="InterPro" id="IPR005467">
    <property type="entry name" value="His_kinase_dom"/>
</dbReference>
<dbReference type="Proteomes" id="UP000196138">
    <property type="component" value="Chromosome"/>
</dbReference>
<organism evidence="13 14">
    <name type="scientific">Comamonas serinivorans</name>
    <dbReference type="NCBI Taxonomy" id="1082851"/>
    <lineage>
        <taxon>Bacteria</taxon>
        <taxon>Pseudomonadati</taxon>
        <taxon>Pseudomonadota</taxon>
        <taxon>Betaproteobacteria</taxon>
        <taxon>Burkholderiales</taxon>
        <taxon>Comamonadaceae</taxon>
        <taxon>Comamonas</taxon>
    </lineage>
</organism>
<dbReference type="Gene3D" id="1.10.287.130">
    <property type="match status" value="1"/>
</dbReference>
<dbReference type="GO" id="GO:0005886">
    <property type="term" value="C:plasma membrane"/>
    <property type="evidence" value="ECO:0007669"/>
    <property type="project" value="UniProtKB-SubCell"/>
</dbReference>
<dbReference type="Gene3D" id="3.30.565.10">
    <property type="entry name" value="Histidine kinase-like ATPase, C-terminal domain"/>
    <property type="match status" value="1"/>
</dbReference>
<evidence type="ECO:0000313" key="14">
    <source>
        <dbReference type="Proteomes" id="UP000196138"/>
    </source>
</evidence>
<dbReference type="CDD" id="cd00082">
    <property type="entry name" value="HisKA"/>
    <property type="match status" value="1"/>
</dbReference>
<keyword evidence="4" id="KW-1003">Cell membrane</keyword>
<dbReference type="SUPFAM" id="SSF47384">
    <property type="entry name" value="Homodimeric domain of signal transducing histidine kinase"/>
    <property type="match status" value="1"/>
</dbReference>
<accession>A0A1Y0ES89</accession>
<keyword evidence="7 11" id="KW-0812">Transmembrane</keyword>
<keyword evidence="5" id="KW-0597">Phosphoprotein</keyword>
<dbReference type="GO" id="GO:0000155">
    <property type="term" value="F:phosphorelay sensor kinase activity"/>
    <property type="evidence" value="ECO:0007669"/>
    <property type="project" value="InterPro"/>
</dbReference>
<dbReference type="EMBL" id="CP021455">
    <property type="protein sequence ID" value="ARU06545.1"/>
    <property type="molecule type" value="Genomic_DNA"/>
</dbReference>
<gene>
    <name evidence="13" type="ORF">CCO03_00540</name>
</gene>
<dbReference type="InterPro" id="IPR029151">
    <property type="entry name" value="Sensor-like_sf"/>
</dbReference>
<keyword evidence="6" id="KW-0808">Transferase</keyword>
<dbReference type="InterPro" id="IPR050428">
    <property type="entry name" value="TCS_sensor_his_kinase"/>
</dbReference>
<evidence type="ECO:0000256" key="9">
    <source>
        <dbReference type="ARBA" id="ARBA00022989"/>
    </source>
</evidence>
<dbReference type="PANTHER" id="PTHR45436">
    <property type="entry name" value="SENSOR HISTIDINE KINASE YKOH"/>
    <property type="match status" value="1"/>
</dbReference>
<keyword evidence="9 11" id="KW-1133">Transmembrane helix</keyword>
<evidence type="ECO:0000256" key="11">
    <source>
        <dbReference type="SAM" id="Phobius"/>
    </source>
</evidence>
<evidence type="ECO:0000256" key="2">
    <source>
        <dbReference type="ARBA" id="ARBA00004651"/>
    </source>
</evidence>
<dbReference type="InterPro" id="IPR036097">
    <property type="entry name" value="HisK_dim/P_sf"/>
</dbReference>